<feature type="transmembrane region" description="Helical" evidence="1">
    <location>
        <begin position="12"/>
        <end position="32"/>
    </location>
</feature>
<protein>
    <recommendedName>
        <fullName evidence="2">DUF4064 domain-containing protein</fullName>
    </recommendedName>
</protein>
<dbReference type="InterPro" id="IPR025273">
    <property type="entry name" value="DUF4064"/>
</dbReference>
<dbReference type="Proteomes" id="UP000192486">
    <property type="component" value="Chromosome"/>
</dbReference>
<dbReference type="Pfam" id="PF13273">
    <property type="entry name" value="DUF4064"/>
    <property type="match status" value="1"/>
</dbReference>
<gene>
    <name evidence="3" type="ORF">SporoS204_10880</name>
</gene>
<proteinExistence type="predicted"/>
<evidence type="ECO:0000313" key="3">
    <source>
        <dbReference type="EMBL" id="ARF14608.1"/>
    </source>
</evidence>
<keyword evidence="1" id="KW-1133">Transmembrane helix</keyword>
<organism evidence="3 4">
    <name type="scientific">Sporosarcina ureae</name>
    <dbReference type="NCBI Taxonomy" id="1571"/>
    <lineage>
        <taxon>Bacteria</taxon>
        <taxon>Bacillati</taxon>
        <taxon>Bacillota</taxon>
        <taxon>Bacilli</taxon>
        <taxon>Bacillales</taxon>
        <taxon>Caryophanaceae</taxon>
        <taxon>Sporosarcina</taxon>
    </lineage>
</organism>
<feature type="domain" description="DUF4064" evidence="2">
    <location>
        <begin position="3"/>
        <end position="117"/>
    </location>
</feature>
<keyword evidence="1" id="KW-0812">Transmembrane</keyword>
<evidence type="ECO:0000256" key="1">
    <source>
        <dbReference type="SAM" id="Phobius"/>
    </source>
</evidence>
<name>A0ABN4YZU7_SPOUR</name>
<dbReference type="EMBL" id="CP015108">
    <property type="protein sequence ID" value="ARF14608.1"/>
    <property type="molecule type" value="Genomic_DNA"/>
</dbReference>
<keyword evidence="4" id="KW-1185">Reference proteome</keyword>
<feature type="transmembrane region" description="Helical" evidence="1">
    <location>
        <begin position="72"/>
        <end position="93"/>
    </location>
</feature>
<evidence type="ECO:0000313" key="4">
    <source>
        <dbReference type="Proteomes" id="UP000192486"/>
    </source>
</evidence>
<accession>A0ABN4YZU7</accession>
<sequence>MINRTAERVLGIISAILLALGVIGSALVAFIWNMASTDPTFMDEFREGIVSEGVLNTEEIDMFMSFMGSFSTVIWILVAVAFIGLVLNIIGLVKVWNNKSPKTAGILFIIAGLLGGILSLASILLYIAAILCFTKKPPMAPGPSPDEYVSTQSNWMS</sequence>
<evidence type="ECO:0000259" key="2">
    <source>
        <dbReference type="Pfam" id="PF13273"/>
    </source>
</evidence>
<reference evidence="3 4" key="1">
    <citation type="submission" date="2016-04" db="EMBL/GenBank/DDBJ databases">
        <title>Comparative Genomics and Epigenetics of Sporosarcina ureae.</title>
        <authorList>
            <person name="Oliver A.S."/>
            <person name="Cooper K.K."/>
        </authorList>
    </citation>
    <scope>NUCLEOTIDE SEQUENCE [LARGE SCALE GENOMIC DNA]</scope>
    <source>
        <strain evidence="3 4">S204</strain>
    </source>
</reference>
<keyword evidence="1" id="KW-0472">Membrane</keyword>
<dbReference type="RefSeq" id="WP_051210597.1">
    <property type="nucleotide sequence ID" value="NZ_CP015108.1"/>
</dbReference>
<feature type="transmembrane region" description="Helical" evidence="1">
    <location>
        <begin position="105"/>
        <end position="131"/>
    </location>
</feature>